<protein>
    <submittedName>
        <fullName evidence="2">Uncharacterized protein</fullName>
    </submittedName>
</protein>
<proteinExistence type="predicted"/>
<feature type="transmembrane region" description="Helical" evidence="1">
    <location>
        <begin position="7"/>
        <end position="28"/>
    </location>
</feature>
<sequence length="153" mass="17486">MSAFTRFWKITVILLGIVIVALGLYSHIYSDWRTANRYADPCQQSSFNYHGWSYEWCPPITIEVYFIVINVLCLILSIASLCFANELEKPSQLLKRVDKFYHYVASLLLLIAGILLIASSLKVQSMRLHVVRRELSMMTVEKVIAGVLTIIQA</sequence>
<accession>A0A1D2M7C6</accession>
<evidence type="ECO:0000313" key="3">
    <source>
        <dbReference type="Proteomes" id="UP000094527"/>
    </source>
</evidence>
<keyword evidence="1" id="KW-0472">Membrane</keyword>
<evidence type="ECO:0000256" key="1">
    <source>
        <dbReference type="SAM" id="Phobius"/>
    </source>
</evidence>
<organism evidence="2 3">
    <name type="scientific">Orchesella cincta</name>
    <name type="common">Springtail</name>
    <name type="synonym">Podura cincta</name>
    <dbReference type="NCBI Taxonomy" id="48709"/>
    <lineage>
        <taxon>Eukaryota</taxon>
        <taxon>Metazoa</taxon>
        <taxon>Ecdysozoa</taxon>
        <taxon>Arthropoda</taxon>
        <taxon>Hexapoda</taxon>
        <taxon>Collembola</taxon>
        <taxon>Entomobryomorpha</taxon>
        <taxon>Entomobryoidea</taxon>
        <taxon>Orchesellidae</taxon>
        <taxon>Orchesellinae</taxon>
        <taxon>Orchesella</taxon>
    </lineage>
</organism>
<comment type="caution">
    <text evidence="2">The sequence shown here is derived from an EMBL/GenBank/DDBJ whole genome shotgun (WGS) entry which is preliminary data.</text>
</comment>
<feature type="transmembrane region" description="Helical" evidence="1">
    <location>
        <begin position="100"/>
        <end position="121"/>
    </location>
</feature>
<dbReference type="EMBL" id="LJIJ01003096">
    <property type="protein sequence ID" value="ODM88873.1"/>
    <property type="molecule type" value="Genomic_DNA"/>
</dbReference>
<keyword evidence="3" id="KW-1185">Reference proteome</keyword>
<name>A0A1D2M7C6_ORCCI</name>
<evidence type="ECO:0000313" key="2">
    <source>
        <dbReference type="EMBL" id="ODM88873.1"/>
    </source>
</evidence>
<dbReference type="Proteomes" id="UP000094527">
    <property type="component" value="Unassembled WGS sequence"/>
</dbReference>
<gene>
    <name evidence="2" type="ORF">Ocin01_17807</name>
</gene>
<keyword evidence="1" id="KW-0812">Transmembrane</keyword>
<reference evidence="2 3" key="1">
    <citation type="journal article" date="2016" name="Genome Biol. Evol.">
        <title>Gene Family Evolution Reflects Adaptation to Soil Environmental Stressors in the Genome of the Collembolan Orchesella cincta.</title>
        <authorList>
            <person name="Faddeeva-Vakhrusheva A."/>
            <person name="Derks M.F."/>
            <person name="Anvar S.Y."/>
            <person name="Agamennone V."/>
            <person name="Suring W."/>
            <person name="Smit S."/>
            <person name="van Straalen N.M."/>
            <person name="Roelofs D."/>
        </authorList>
    </citation>
    <scope>NUCLEOTIDE SEQUENCE [LARGE SCALE GENOMIC DNA]</scope>
    <source>
        <tissue evidence="2">Mixed pool</tissue>
    </source>
</reference>
<keyword evidence="1" id="KW-1133">Transmembrane helix</keyword>
<dbReference type="AlphaFoldDB" id="A0A1D2M7C6"/>
<feature type="transmembrane region" description="Helical" evidence="1">
    <location>
        <begin position="64"/>
        <end position="84"/>
    </location>
</feature>